<organism evidence="3 4">
    <name type="scientific">Caballeronia telluris</name>
    <dbReference type="NCBI Taxonomy" id="326475"/>
    <lineage>
        <taxon>Bacteria</taxon>
        <taxon>Pseudomonadati</taxon>
        <taxon>Pseudomonadota</taxon>
        <taxon>Betaproteobacteria</taxon>
        <taxon>Burkholderiales</taxon>
        <taxon>Burkholderiaceae</taxon>
        <taxon>Caballeronia</taxon>
    </lineage>
</organism>
<dbReference type="STRING" id="326475.AWB66_05765"/>
<evidence type="ECO:0008006" key="5">
    <source>
        <dbReference type="Google" id="ProtNLM"/>
    </source>
</evidence>
<dbReference type="SUPFAM" id="SSF50249">
    <property type="entry name" value="Nucleic acid-binding proteins"/>
    <property type="match status" value="1"/>
</dbReference>
<dbReference type="RefSeq" id="WP_087633500.1">
    <property type="nucleotide sequence ID" value="NZ_FCNZ02000039.1"/>
</dbReference>
<gene>
    <name evidence="3" type="ORF">AWB66_05765</name>
</gene>
<dbReference type="PANTHER" id="PTHR34075">
    <property type="entry name" value="BLR3430 PROTEIN"/>
    <property type="match status" value="1"/>
</dbReference>
<dbReference type="Proteomes" id="UP000054717">
    <property type="component" value="Unassembled WGS sequence"/>
</dbReference>
<dbReference type="AlphaFoldDB" id="A0A158KAD2"/>
<evidence type="ECO:0000259" key="1">
    <source>
        <dbReference type="Pfam" id="PF01796"/>
    </source>
</evidence>
<comment type="caution">
    <text evidence="3">The sequence shown here is derived from an EMBL/GenBank/DDBJ whole genome shotgun (WGS) entry which is preliminary data.</text>
</comment>
<evidence type="ECO:0000259" key="2">
    <source>
        <dbReference type="Pfam" id="PF12172"/>
    </source>
</evidence>
<accession>A0A158KAD2</accession>
<dbReference type="PANTHER" id="PTHR34075:SF5">
    <property type="entry name" value="BLR3430 PROTEIN"/>
    <property type="match status" value="1"/>
</dbReference>
<dbReference type="InterPro" id="IPR012340">
    <property type="entry name" value="NA-bd_OB-fold"/>
</dbReference>
<dbReference type="InterPro" id="IPR022002">
    <property type="entry name" value="ChsH2_Znr"/>
</dbReference>
<dbReference type="InterPro" id="IPR052513">
    <property type="entry name" value="Thioester_dehydratase-like"/>
</dbReference>
<name>A0A158KAD2_9BURK</name>
<evidence type="ECO:0000313" key="3">
    <source>
        <dbReference type="EMBL" id="SAL78078.1"/>
    </source>
</evidence>
<protein>
    <recommendedName>
        <fullName evidence="5">DUF35 domain-containing protein</fullName>
    </recommendedName>
</protein>
<dbReference type="EMBL" id="FCNZ02000039">
    <property type="protein sequence ID" value="SAL78078.1"/>
    <property type="molecule type" value="Genomic_DNA"/>
</dbReference>
<proteinExistence type="predicted"/>
<dbReference type="Pfam" id="PF01796">
    <property type="entry name" value="OB_ChsH2_C"/>
    <property type="match status" value="1"/>
</dbReference>
<reference evidence="3" key="1">
    <citation type="submission" date="2016-01" db="EMBL/GenBank/DDBJ databases">
        <authorList>
            <person name="Peeters Charlotte."/>
        </authorList>
    </citation>
    <scope>NUCLEOTIDE SEQUENCE</scope>
    <source>
        <strain evidence="3">LMG 22936</strain>
    </source>
</reference>
<dbReference type="Pfam" id="PF12172">
    <property type="entry name" value="zf-ChsH2"/>
    <property type="match status" value="1"/>
</dbReference>
<evidence type="ECO:0000313" key="4">
    <source>
        <dbReference type="Proteomes" id="UP000054717"/>
    </source>
</evidence>
<feature type="domain" description="ChsH2 rubredoxin-like zinc ribbon" evidence="2">
    <location>
        <begin position="5"/>
        <end position="29"/>
    </location>
</feature>
<feature type="domain" description="ChsH2 C-terminal OB-fold" evidence="1">
    <location>
        <begin position="37"/>
        <end position="88"/>
    </location>
</feature>
<sequence>MDLDITQCTQCGLGLFPARYFCPRCGSNNWTRRAVESGTVMESTVVRHRAGERDAPPLYLATVRMNEGPMVVARLNAPVTDGAAVRLQVDANHCVVADAL</sequence>
<dbReference type="InterPro" id="IPR002878">
    <property type="entry name" value="ChsH2_C"/>
</dbReference>
<keyword evidence="4" id="KW-1185">Reference proteome</keyword>